<name>A0A3B0ZBG0_9ZZZZ</name>
<proteinExistence type="predicted"/>
<dbReference type="PANTHER" id="PTHR39639">
    <property type="entry name" value="CHROMOSOME 16, WHOLE GENOME SHOTGUN SEQUENCE"/>
    <property type="match status" value="1"/>
</dbReference>
<sequence length="133" mass="15623">MDLFEGENIGLKEDSPQQLNLSDEEINKKYRDGEIRIVTEQARYPLNIISSMVHSKNYKLNPEYQRRHRWNNEKRSKLIESLIMNVPLPPIFLYEYEREDSKKIEKIGSGLSFCPINNGLAIYRQNARPDPAL</sequence>
<evidence type="ECO:0000313" key="2">
    <source>
        <dbReference type="EMBL" id="VAW88881.1"/>
    </source>
</evidence>
<dbReference type="EMBL" id="UOFP01000241">
    <property type="protein sequence ID" value="VAW88881.1"/>
    <property type="molecule type" value="Genomic_DNA"/>
</dbReference>
<dbReference type="PANTHER" id="PTHR39639:SF1">
    <property type="entry name" value="DUF262 DOMAIN-CONTAINING PROTEIN"/>
    <property type="match status" value="1"/>
</dbReference>
<evidence type="ECO:0000259" key="1">
    <source>
        <dbReference type="Pfam" id="PF03235"/>
    </source>
</evidence>
<organism evidence="2">
    <name type="scientific">hydrothermal vent metagenome</name>
    <dbReference type="NCBI Taxonomy" id="652676"/>
    <lineage>
        <taxon>unclassified sequences</taxon>
        <taxon>metagenomes</taxon>
        <taxon>ecological metagenomes</taxon>
    </lineage>
</organism>
<protein>
    <recommendedName>
        <fullName evidence="1">GmrSD restriction endonucleases N-terminal domain-containing protein</fullName>
    </recommendedName>
</protein>
<reference evidence="2" key="1">
    <citation type="submission" date="2018-06" db="EMBL/GenBank/DDBJ databases">
        <authorList>
            <person name="Zhirakovskaya E."/>
        </authorList>
    </citation>
    <scope>NUCLEOTIDE SEQUENCE</scope>
</reference>
<dbReference type="AlphaFoldDB" id="A0A3B0ZBG0"/>
<accession>A0A3B0ZBG0</accession>
<dbReference type="Pfam" id="PF03235">
    <property type="entry name" value="GmrSD_N"/>
    <property type="match status" value="1"/>
</dbReference>
<feature type="domain" description="GmrSD restriction endonucleases N-terminal" evidence="1">
    <location>
        <begin position="51"/>
        <end position="100"/>
    </location>
</feature>
<gene>
    <name evidence="2" type="ORF">MNBD_GAMMA18-96</name>
</gene>
<dbReference type="InterPro" id="IPR004919">
    <property type="entry name" value="GmrSD_N"/>
</dbReference>